<dbReference type="GO" id="GO:0016020">
    <property type="term" value="C:membrane"/>
    <property type="evidence" value="ECO:0007669"/>
    <property type="project" value="UniProtKB-SubCell"/>
</dbReference>
<evidence type="ECO:0000256" key="2">
    <source>
        <dbReference type="ARBA" id="ARBA00022692"/>
    </source>
</evidence>
<evidence type="ECO:0000256" key="1">
    <source>
        <dbReference type="ARBA" id="ARBA00004141"/>
    </source>
</evidence>
<dbReference type="GO" id="GO:0016765">
    <property type="term" value="F:transferase activity, transferring alkyl or aryl (other than methyl) groups"/>
    <property type="evidence" value="ECO:0007669"/>
    <property type="project" value="InterPro"/>
</dbReference>
<dbReference type="Proteomes" id="UP000030185">
    <property type="component" value="Unassembled WGS sequence"/>
</dbReference>
<protein>
    <submittedName>
        <fullName evidence="6">1,4-dihydroxy-2-naphthoate octaprenyltransferase</fullName>
    </submittedName>
</protein>
<evidence type="ECO:0000313" key="7">
    <source>
        <dbReference type="Proteomes" id="UP000030185"/>
    </source>
</evidence>
<keyword evidence="3 5" id="KW-1133">Transmembrane helix</keyword>
<dbReference type="STRING" id="153721.MYP_4431"/>
<organism evidence="6 7">
    <name type="scientific">Sporocytophaga myxococcoides</name>
    <dbReference type="NCBI Taxonomy" id="153721"/>
    <lineage>
        <taxon>Bacteria</taxon>
        <taxon>Pseudomonadati</taxon>
        <taxon>Bacteroidota</taxon>
        <taxon>Cytophagia</taxon>
        <taxon>Cytophagales</taxon>
        <taxon>Cytophagaceae</taxon>
        <taxon>Sporocytophaga</taxon>
    </lineage>
</organism>
<keyword evidence="7" id="KW-1185">Reference proteome</keyword>
<evidence type="ECO:0000256" key="5">
    <source>
        <dbReference type="SAM" id="Phobius"/>
    </source>
</evidence>
<proteinExistence type="predicted"/>
<dbReference type="eggNOG" id="COG0382">
    <property type="taxonomic scope" value="Bacteria"/>
</dbReference>
<dbReference type="OrthoDB" id="665023at2"/>
<comment type="subcellular location">
    <subcellularLocation>
        <location evidence="1">Membrane</location>
        <topology evidence="1">Multi-pass membrane protein</topology>
    </subcellularLocation>
</comment>
<keyword evidence="4 5" id="KW-0472">Membrane</keyword>
<evidence type="ECO:0000313" key="6">
    <source>
        <dbReference type="EMBL" id="GAL87201.1"/>
    </source>
</evidence>
<dbReference type="AlphaFoldDB" id="A0A098LJM7"/>
<sequence>MIQKSTLIHLRIPFSIFLMPFFIFALSQSPNPNIPYLILSFIIIHLFFYPSSNGYNSYFDKDEESIGGIENPPPVSKELYYTSLLFEFIAIGLAFIVNWQFALMVFIIAMASKAYSHPITRLKKYPIGGLLIVSFFQGIWTYLMSYLAINGLSYSEVNLYELLLPASLCTLILLGSYPMTQVYQHNEDGRRGDQTFSRMIGIKGTFIWTASVFTIGAGGFSYYFITKNLTVALYAFPLFMLPTLVYFLTWFIKVLKDEKAANFKSTMKLNMLSSLGFIAFFVFLTILKYI</sequence>
<keyword evidence="2 5" id="KW-0812">Transmembrane</keyword>
<feature type="transmembrane region" description="Helical" evidence="5">
    <location>
        <begin position="6"/>
        <end position="26"/>
    </location>
</feature>
<feature type="transmembrane region" description="Helical" evidence="5">
    <location>
        <begin position="267"/>
        <end position="287"/>
    </location>
</feature>
<dbReference type="InterPro" id="IPR000537">
    <property type="entry name" value="UbiA_prenyltransferase"/>
</dbReference>
<dbReference type="Pfam" id="PF01040">
    <property type="entry name" value="UbiA"/>
    <property type="match status" value="1"/>
</dbReference>
<gene>
    <name evidence="6" type="ORF">MYP_4431</name>
</gene>
<evidence type="ECO:0000256" key="3">
    <source>
        <dbReference type="ARBA" id="ARBA00022989"/>
    </source>
</evidence>
<feature type="transmembrane region" description="Helical" evidence="5">
    <location>
        <begin position="84"/>
        <end position="109"/>
    </location>
</feature>
<feature type="transmembrane region" description="Helical" evidence="5">
    <location>
        <begin position="130"/>
        <end position="150"/>
    </location>
</feature>
<feature type="transmembrane region" description="Helical" evidence="5">
    <location>
        <begin position="162"/>
        <end position="183"/>
    </location>
</feature>
<dbReference type="EMBL" id="BBLT01000011">
    <property type="protein sequence ID" value="GAL87201.1"/>
    <property type="molecule type" value="Genomic_DNA"/>
</dbReference>
<dbReference type="RefSeq" id="WP_045468147.1">
    <property type="nucleotide sequence ID" value="NZ_BBLT01000011.1"/>
</dbReference>
<feature type="transmembrane region" description="Helical" evidence="5">
    <location>
        <begin position="204"/>
        <end position="225"/>
    </location>
</feature>
<name>A0A098LJM7_9BACT</name>
<reference evidence="6 7" key="1">
    <citation type="submission" date="2014-09" db="EMBL/GenBank/DDBJ databases">
        <title>Sporocytophaga myxococcoides PG-01 genome sequencing.</title>
        <authorList>
            <person name="Liu L."/>
            <person name="Gao P.J."/>
            <person name="Chen G.J."/>
            <person name="Wang L.S."/>
        </authorList>
    </citation>
    <scope>NUCLEOTIDE SEQUENCE [LARGE SCALE GENOMIC DNA]</scope>
    <source>
        <strain evidence="6 7">PG-01</strain>
    </source>
</reference>
<keyword evidence="6" id="KW-0808">Transferase</keyword>
<comment type="caution">
    <text evidence="6">The sequence shown here is derived from an EMBL/GenBank/DDBJ whole genome shotgun (WGS) entry which is preliminary data.</text>
</comment>
<evidence type="ECO:0000256" key="4">
    <source>
        <dbReference type="ARBA" id="ARBA00023136"/>
    </source>
</evidence>
<accession>A0A098LJM7</accession>
<feature type="transmembrane region" description="Helical" evidence="5">
    <location>
        <begin position="231"/>
        <end position="255"/>
    </location>
</feature>